<feature type="domain" description="N-acetyltransferase" evidence="3">
    <location>
        <begin position="2"/>
        <end position="152"/>
    </location>
</feature>
<dbReference type="PROSITE" id="PS51186">
    <property type="entry name" value="GNAT"/>
    <property type="match status" value="1"/>
</dbReference>
<evidence type="ECO:0000313" key="5">
    <source>
        <dbReference type="Proteomes" id="UP000176204"/>
    </source>
</evidence>
<dbReference type="RefSeq" id="WP_197677920.1">
    <property type="nucleotide sequence ID" value="NZ_LIGX01000026.1"/>
</dbReference>
<evidence type="ECO:0000256" key="1">
    <source>
        <dbReference type="ARBA" id="ARBA00022679"/>
    </source>
</evidence>
<dbReference type="SUPFAM" id="SSF55729">
    <property type="entry name" value="Acyl-CoA N-acyltransferases (Nat)"/>
    <property type="match status" value="1"/>
</dbReference>
<accession>A0A1H6L977</accession>
<dbReference type="AlphaFoldDB" id="A0A1H6L977"/>
<dbReference type="EMBL" id="LT629973">
    <property type="protein sequence ID" value="SEH84777.1"/>
    <property type="molecule type" value="Genomic_DNA"/>
</dbReference>
<dbReference type="Gene3D" id="3.40.630.30">
    <property type="match status" value="1"/>
</dbReference>
<dbReference type="PANTHER" id="PTHR43420">
    <property type="entry name" value="ACETYLTRANSFERASE"/>
    <property type="match status" value="1"/>
</dbReference>
<keyword evidence="2 4" id="KW-0012">Acyltransferase</keyword>
<dbReference type="STRING" id="1679444.PYTT_1185"/>
<dbReference type="Proteomes" id="UP000176204">
    <property type="component" value="Chromosome I"/>
</dbReference>
<dbReference type="Pfam" id="PF13673">
    <property type="entry name" value="Acetyltransf_10"/>
    <property type="match status" value="1"/>
</dbReference>
<gene>
    <name evidence="4" type="ORF">PYTT_1185</name>
</gene>
<sequence>MMRIVHACEEDLPEILALQRLAFRSEADLLGCETIPPMVQSLPDLVREFGEGTVLKAVSDEGALAGSVRGFRDGETLRIGKLMVHPGFQGRGLGRRLLAAMEEECPSCRYELFTSVASNRNLELYGSMGYEPFRETDLMPGVRLVYLAKMRNGAPGRG</sequence>
<evidence type="ECO:0000313" key="4">
    <source>
        <dbReference type="EMBL" id="SEH84777.1"/>
    </source>
</evidence>
<name>A0A1H6L977_9BACT</name>
<dbReference type="KEGG" id="agl:PYTT_1185"/>
<dbReference type="CDD" id="cd04301">
    <property type="entry name" value="NAT_SF"/>
    <property type="match status" value="1"/>
</dbReference>
<keyword evidence="1 4" id="KW-0808">Transferase</keyword>
<evidence type="ECO:0000256" key="2">
    <source>
        <dbReference type="ARBA" id="ARBA00023315"/>
    </source>
</evidence>
<dbReference type="InterPro" id="IPR016181">
    <property type="entry name" value="Acyl_CoA_acyltransferase"/>
</dbReference>
<evidence type="ECO:0000259" key="3">
    <source>
        <dbReference type="PROSITE" id="PS51186"/>
    </source>
</evidence>
<protein>
    <submittedName>
        <fullName evidence="4">Acyl-coa n-acyltransferase</fullName>
    </submittedName>
</protein>
<dbReference type="InterPro" id="IPR000182">
    <property type="entry name" value="GNAT_dom"/>
</dbReference>
<proteinExistence type="predicted"/>
<reference evidence="5" key="1">
    <citation type="submission" date="2016-09" db="EMBL/GenBank/DDBJ databases">
        <authorList>
            <person name="Koehorst J."/>
        </authorList>
    </citation>
    <scope>NUCLEOTIDE SEQUENCE [LARGE SCALE GENOMIC DNA]</scope>
</reference>
<organism evidence="4 5">
    <name type="scientific">Akkermansia glycaniphila</name>
    <dbReference type="NCBI Taxonomy" id="1679444"/>
    <lineage>
        <taxon>Bacteria</taxon>
        <taxon>Pseudomonadati</taxon>
        <taxon>Verrucomicrobiota</taxon>
        <taxon>Verrucomicrobiia</taxon>
        <taxon>Verrucomicrobiales</taxon>
        <taxon>Akkermansiaceae</taxon>
        <taxon>Akkermansia</taxon>
    </lineage>
</organism>
<dbReference type="InterPro" id="IPR050680">
    <property type="entry name" value="YpeA/RimI_acetyltransf"/>
</dbReference>
<dbReference type="GO" id="GO:0016747">
    <property type="term" value="F:acyltransferase activity, transferring groups other than amino-acyl groups"/>
    <property type="evidence" value="ECO:0007669"/>
    <property type="project" value="InterPro"/>
</dbReference>
<dbReference type="PANTHER" id="PTHR43420:SF47">
    <property type="entry name" value="N-ACETYLTRANSFERASE DOMAIN-CONTAINING PROTEIN"/>
    <property type="match status" value="1"/>
</dbReference>
<keyword evidence="5" id="KW-1185">Reference proteome</keyword>